<protein>
    <submittedName>
        <fullName evidence="1">Uncharacterized protein</fullName>
    </submittedName>
</protein>
<dbReference type="AlphaFoldDB" id="A0A565CT73"/>
<comment type="caution">
    <text evidence="1">The sequence shown here is derived from an EMBL/GenBank/DDBJ whole genome shotgun (WGS) entry which is preliminary data.</text>
</comment>
<evidence type="ECO:0000313" key="1">
    <source>
        <dbReference type="EMBL" id="VVB16714.1"/>
    </source>
</evidence>
<evidence type="ECO:0000313" key="2">
    <source>
        <dbReference type="Proteomes" id="UP000489600"/>
    </source>
</evidence>
<dbReference type="EMBL" id="CABITT030000008">
    <property type="protein sequence ID" value="VVB16714.1"/>
    <property type="molecule type" value="Genomic_DNA"/>
</dbReference>
<gene>
    <name evidence="1" type="ORF">ANE_LOCUS27158</name>
</gene>
<dbReference type="SUPFAM" id="SSF53623">
    <property type="entry name" value="MurD-like peptide ligases, catalytic domain"/>
    <property type="match status" value="1"/>
</dbReference>
<keyword evidence="2" id="KW-1185">Reference proteome</keyword>
<dbReference type="Gene3D" id="3.40.1190.10">
    <property type="entry name" value="Mur-like, catalytic domain"/>
    <property type="match status" value="1"/>
</dbReference>
<dbReference type="GO" id="GO:0005524">
    <property type="term" value="F:ATP binding"/>
    <property type="evidence" value="ECO:0007669"/>
    <property type="project" value="InterPro"/>
</dbReference>
<reference evidence="1" key="1">
    <citation type="submission" date="2019-07" db="EMBL/GenBank/DDBJ databases">
        <authorList>
            <person name="Dittberner H."/>
        </authorList>
    </citation>
    <scope>NUCLEOTIDE SEQUENCE [LARGE SCALE GENOMIC DNA]</scope>
</reference>
<dbReference type="InterPro" id="IPR036565">
    <property type="entry name" value="Mur-like_cat_sf"/>
</dbReference>
<name>A0A565CT73_9BRAS</name>
<sequence length="94" mass="11066">MKESDCAWSSDTRLFLWLEQRENGQLLLFFPILYEQKDIHIVVILASPHILRFEDRIRCNGDPVSASTPNDLFKSVKPIPDQSYSRGKWFFESF</sequence>
<dbReference type="Proteomes" id="UP000489600">
    <property type="component" value="Unassembled WGS sequence"/>
</dbReference>
<accession>A0A565CT73</accession>
<proteinExistence type="predicted"/>
<organism evidence="1 2">
    <name type="scientific">Arabis nemorensis</name>
    <dbReference type="NCBI Taxonomy" id="586526"/>
    <lineage>
        <taxon>Eukaryota</taxon>
        <taxon>Viridiplantae</taxon>
        <taxon>Streptophyta</taxon>
        <taxon>Embryophyta</taxon>
        <taxon>Tracheophyta</taxon>
        <taxon>Spermatophyta</taxon>
        <taxon>Magnoliopsida</taxon>
        <taxon>eudicotyledons</taxon>
        <taxon>Gunneridae</taxon>
        <taxon>Pentapetalae</taxon>
        <taxon>rosids</taxon>
        <taxon>malvids</taxon>
        <taxon>Brassicales</taxon>
        <taxon>Brassicaceae</taxon>
        <taxon>Arabideae</taxon>
        <taxon>Arabis</taxon>
    </lineage>
</organism>